<dbReference type="STRING" id="28885.EI16_01155"/>
<organism evidence="2 3">
    <name type="scientific">Hydrogenovibrio marinus</name>
    <dbReference type="NCBI Taxonomy" id="28885"/>
    <lineage>
        <taxon>Bacteria</taxon>
        <taxon>Pseudomonadati</taxon>
        <taxon>Pseudomonadota</taxon>
        <taxon>Gammaproteobacteria</taxon>
        <taxon>Thiotrichales</taxon>
        <taxon>Piscirickettsiaceae</taxon>
        <taxon>Hydrogenovibrio</taxon>
    </lineage>
</organism>
<dbReference type="EMBL" id="JMIU01000001">
    <property type="protein sequence ID" value="KDN94950.1"/>
    <property type="molecule type" value="Genomic_DNA"/>
</dbReference>
<evidence type="ECO:0000313" key="3">
    <source>
        <dbReference type="Proteomes" id="UP000027341"/>
    </source>
</evidence>
<evidence type="ECO:0000313" key="2">
    <source>
        <dbReference type="EMBL" id="KDN94950.1"/>
    </source>
</evidence>
<dbReference type="SUPFAM" id="SSF53335">
    <property type="entry name" value="S-adenosyl-L-methionine-dependent methyltransferases"/>
    <property type="match status" value="1"/>
</dbReference>
<sequence>MFMQNPTFQTFLSRFYKTPKGLSLLNDEKLLLERSLEKVFGYYLLQLGISCEDDLVQNSRVSRKVFADAIRPSHLSSEKVQAFVLTDLNYLPFKDDSIDAVLLPHTLESVSDPYHLLRQVDKMLVPEGHVLITGFNPFGCHVIRQKFGENSQIFKRANLVKESRVVDWLNVLGYEIQKISYSSLSCVTKDIENYQPSSFLLILEHWMDKVGLDLGNVYCIVARKKVGSPTPVGLNWRFAPWQTVKKGRVIANSEVHHRSSSVNDKKTS</sequence>
<comment type="caution">
    <text evidence="2">The sequence shown here is derived from an EMBL/GenBank/DDBJ whole genome shotgun (WGS) entry which is preliminary data.</text>
</comment>
<dbReference type="InterPro" id="IPR013216">
    <property type="entry name" value="Methyltransf_11"/>
</dbReference>
<feature type="domain" description="Methyltransferase type 11" evidence="1">
    <location>
        <begin position="79"/>
        <end position="132"/>
    </location>
</feature>
<protein>
    <recommendedName>
        <fullName evidence="1">Methyltransferase type 11 domain-containing protein</fullName>
    </recommendedName>
</protein>
<dbReference type="GO" id="GO:0008757">
    <property type="term" value="F:S-adenosylmethionine-dependent methyltransferase activity"/>
    <property type="evidence" value="ECO:0007669"/>
    <property type="project" value="InterPro"/>
</dbReference>
<dbReference type="Gene3D" id="3.40.50.150">
    <property type="entry name" value="Vaccinia Virus protein VP39"/>
    <property type="match status" value="1"/>
</dbReference>
<dbReference type="Pfam" id="PF08241">
    <property type="entry name" value="Methyltransf_11"/>
    <property type="match status" value="1"/>
</dbReference>
<evidence type="ECO:0000259" key="1">
    <source>
        <dbReference type="Pfam" id="PF08241"/>
    </source>
</evidence>
<dbReference type="InterPro" id="IPR029063">
    <property type="entry name" value="SAM-dependent_MTases_sf"/>
</dbReference>
<dbReference type="AlphaFoldDB" id="A0A066ZXV5"/>
<reference evidence="2 3" key="1">
    <citation type="submission" date="2014-04" db="EMBL/GenBank/DDBJ databases">
        <title>Draft genome sequence of Hydrogenovibrio marinus MH-110, a model organism for aerobic H2 metabolism.</title>
        <authorList>
            <person name="Cha H.J."/>
            <person name="Jo B.H."/>
            <person name="Hwang B.H."/>
        </authorList>
    </citation>
    <scope>NUCLEOTIDE SEQUENCE [LARGE SCALE GENOMIC DNA]</scope>
    <source>
        <strain evidence="2 3">MH-110</strain>
    </source>
</reference>
<dbReference type="Proteomes" id="UP000027341">
    <property type="component" value="Unassembled WGS sequence"/>
</dbReference>
<proteinExistence type="predicted"/>
<gene>
    <name evidence="2" type="ORF">EI16_01155</name>
</gene>
<accession>A0A066ZXV5</accession>
<name>A0A066ZXV5_HYDMR</name>
<keyword evidence="3" id="KW-1185">Reference proteome</keyword>